<proteinExistence type="predicted"/>
<dbReference type="Proteomes" id="UP000242427">
    <property type="component" value="Unassembled WGS sequence"/>
</dbReference>
<accession>A0A9X7JRT1</accession>
<dbReference type="AlphaFoldDB" id="A0A9X7JRT1"/>
<organism evidence="2 3">
    <name type="scientific">Streptosporangium nondiastaticum</name>
    <dbReference type="NCBI Taxonomy" id="35764"/>
    <lineage>
        <taxon>Bacteria</taxon>
        <taxon>Bacillati</taxon>
        <taxon>Actinomycetota</taxon>
        <taxon>Actinomycetes</taxon>
        <taxon>Streptosporangiales</taxon>
        <taxon>Streptosporangiaceae</taxon>
        <taxon>Streptosporangium</taxon>
    </lineage>
</organism>
<name>A0A9X7JRT1_9ACTN</name>
<keyword evidence="3" id="KW-1185">Reference proteome</keyword>
<evidence type="ECO:0000256" key="1">
    <source>
        <dbReference type="SAM" id="MobiDB-lite"/>
    </source>
</evidence>
<protein>
    <submittedName>
        <fullName evidence="2">Uncharacterized protein</fullName>
    </submittedName>
</protein>
<evidence type="ECO:0000313" key="3">
    <source>
        <dbReference type="Proteomes" id="UP000242427"/>
    </source>
</evidence>
<dbReference type="EMBL" id="PXWG01000021">
    <property type="protein sequence ID" value="PSJ28566.1"/>
    <property type="molecule type" value="Genomic_DNA"/>
</dbReference>
<gene>
    <name evidence="2" type="ORF">B7P34_11940</name>
</gene>
<feature type="region of interest" description="Disordered" evidence="1">
    <location>
        <begin position="1"/>
        <end position="53"/>
    </location>
</feature>
<reference evidence="2 3" key="1">
    <citation type="submission" date="2018-03" db="EMBL/GenBank/DDBJ databases">
        <title>Chitinolytic properties of Streptosporangium nondiastaticum TBG75A20.</title>
        <authorList>
            <person name="Gayathri V."/>
            <person name="Shiburaj S."/>
        </authorList>
    </citation>
    <scope>NUCLEOTIDE SEQUENCE [LARGE SCALE GENOMIC DNA]</scope>
    <source>
        <strain evidence="2 3">TBG75A20</strain>
    </source>
</reference>
<comment type="caution">
    <text evidence="2">The sequence shown here is derived from an EMBL/GenBank/DDBJ whole genome shotgun (WGS) entry which is preliminary data.</text>
</comment>
<evidence type="ECO:0000313" key="2">
    <source>
        <dbReference type="EMBL" id="PSJ28566.1"/>
    </source>
</evidence>
<sequence>MRGRRRPYASAVPRGSPRTRPDHLGGDTAYSSYRDRRSDPALASGVDPLSPRGEASVTVLRNDLYVGFAPLGLRRTQTRA</sequence>